<feature type="compositionally biased region" description="Basic and acidic residues" evidence="1">
    <location>
        <begin position="43"/>
        <end position="53"/>
    </location>
</feature>
<sequence>MTNGSRLLCRHRSKFSSAAGQSRSARLNHRSRGWLPDSGDDGGEGRMKLRDES</sequence>
<dbReference type="EMBL" id="GBRH01181713">
    <property type="protein sequence ID" value="JAE16183.1"/>
    <property type="molecule type" value="Transcribed_RNA"/>
</dbReference>
<protein>
    <submittedName>
        <fullName evidence="2">Uncharacterized protein</fullName>
    </submittedName>
</protein>
<proteinExistence type="predicted"/>
<feature type="region of interest" description="Disordered" evidence="1">
    <location>
        <begin position="1"/>
        <end position="53"/>
    </location>
</feature>
<evidence type="ECO:0000256" key="1">
    <source>
        <dbReference type="SAM" id="MobiDB-lite"/>
    </source>
</evidence>
<evidence type="ECO:0000313" key="2">
    <source>
        <dbReference type="EMBL" id="JAE16183.1"/>
    </source>
</evidence>
<name>A0A0A9G6A3_ARUDO</name>
<organism evidence="2">
    <name type="scientific">Arundo donax</name>
    <name type="common">Giant reed</name>
    <name type="synonym">Donax arundinaceus</name>
    <dbReference type="NCBI Taxonomy" id="35708"/>
    <lineage>
        <taxon>Eukaryota</taxon>
        <taxon>Viridiplantae</taxon>
        <taxon>Streptophyta</taxon>
        <taxon>Embryophyta</taxon>
        <taxon>Tracheophyta</taxon>
        <taxon>Spermatophyta</taxon>
        <taxon>Magnoliopsida</taxon>
        <taxon>Liliopsida</taxon>
        <taxon>Poales</taxon>
        <taxon>Poaceae</taxon>
        <taxon>PACMAD clade</taxon>
        <taxon>Arundinoideae</taxon>
        <taxon>Arundineae</taxon>
        <taxon>Arundo</taxon>
    </lineage>
</organism>
<accession>A0A0A9G6A3</accession>
<dbReference type="AlphaFoldDB" id="A0A0A9G6A3"/>
<reference evidence="2" key="2">
    <citation type="journal article" date="2015" name="Data Brief">
        <title>Shoot transcriptome of the giant reed, Arundo donax.</title>
        <authorList>
            <person name="Barrero R.A."/>
            <person name="Guerrero F.D."/>
            <person name="Moolhuijzen P."/>
            <person name="Goolsby J.A."/>
            <person name="Tidwell J."/>
            <person name="Bellgard S.E."/>
            <person name="Bellgard M.I."/>
        </authorList>
    </citation>
    <scope>NUCLEOTIDE SEQUENCE</scope>
    <source>
        <tissue evidence="2">Shoot tissue taken approximately 20 cm above the soil surface</tissue>
    </source>
</reference>
<reference evidence="2" key="1">
    <citation type="submission" date="2014-09" db="EMBL/GenBank/DDBJ databases">
        <authorList>
            <person name="Magalhaes I.L.F."/>
            <person name="Oliveira U."/>
            <person name="Santos F.R."/>
            <person name="Vidigal T.H.D.A."/>
            <person name="Brescovit A.D."/>
            <person name="Santos A.J."/>
        </authorList>
    </citation>
    <scope>NUCLEOTIDE SEQUENCE</scope>
    <source>
        <tissue evidence="2">Shoot tissue taken approximately 20 cm above the soil surface</tissue>
    </source>
</reference>
<feature type="compositionally biased region" description="Polar residues" evidence="1">
    <location>
        <begin position="15"/>
        <end position="25"/>
    </location>
</feature>